<dbReference type="GO" id="GO:0003677">
    <property type="term" value="F:DNA binding"/>
    <property type="evidence" value="ECO:0007669"/>
    <property type="project" value="InterPro"/>
</dbReference>
<dbReference type="Pfam" id="PF12802">
    <property type="entry name" value="MarR_2"/>
    <property type="match status" value="1"/>
</dbReference>
<evidence type="ECO:0000256" key="1">
    <source>
        <dbReference type="ARBA" id="ARBA00006479"/>
    </source>
</evidence>
<dbReference type="SUPFAM" id="SSF53067">
    <property type="entry name" value="Actin-like ATPase domain"/>
    <property type="match status" value="1"/>
</dbReference>
<evidence type="ECO:0000313" key="3">
    <source>
        <dbReference type="EMBL" id="QDY97588.1"/>
    </source>
</evidence>
<accession>A0AAP9J9F3</accession>
<dbReference type="Pfam" id="PF00480">
    <property type="entry name" value="ROK"/>
    <property type="match status" value="1"/>
</dbReference>
<sequence>MHPSIIRQINAARIFHAIRQRPNMSQREISEMTGSDKSTVSMVIKDFEAAGLIERTSRKSDSRPGRPGECISISTRGGLLVGVHPNPDDIQYVVAGLDGVPLHTITRPLPRDPARLGKEIAIAIRKATADISRSAKEVRAVGISIPGLVSDHELLAQSPNLHWNDVHLGKLLQEALGIPFYIDNNANASAIAEFYFGRGTETGDFAYVESGSGVGAGLFLDGTIYRGVHGFAGEFGHMKIVPQGRLCRCGSLGCISAYTSDYAIIQRLKLKDIKVDSQDEILQLAKEQNPHVLSALDEAGRHLGIGLANLVNLLNVPLLVLGGGFDVLAPFMRRGIEESLREMALPSVLKDARVEQSKLGASAVPLGGIALALEGCTSHNNTEASPW</sequence>
<geneLocation type="plasmid" evidence="4">
    <name>pat</name>
</geneLocation>
<evidence type="ECO:0000259" key="2">
    <source>
        <dbReference type="SMART" id="SM00419"/>
    </source>
</evidence>
<dbReference type="Proteomes" id="UP000222296">
    <property type="component" value="Plasmid pAt"/>
</dbReference>
<dbReference type="PANTHER" id="PTHR18964">
    <property type="entry name" value="ROK (REPRESSOR, ORF, KINASE) FAMILY"/>
    <property type="match status" value="1"/>
</dbReference>
<feature type="domain" description="HTH crp-type" evidence="2">
    <location>
        <begin position="16"/>
        <end position="64"/>
    </location>
</feature>
<dbReference type="SMART" id="SM00419">
    <property type="entry name" value="HTH_CRP"/>
    <property type="match status" value="1"/>
</dbReference>
<evidence type="ECO:0000313" key="4">
    <source>
        <dbReference type="Proteomes" id="UP000222296"/>
    </source>
</evidence>
<dbReference type="InterPro" id="IPR036388">
    <property type="entry name" value="WH-like_DNA-bd_sf"/>
</dbReference>
<dbReference type="EMBL" id="CP042276">
    <property type="protein sequence ID" value="QDY97588.1"/>
    <property type="molecule type" value="Genomic_DNA"/>
</dbReference>
<protein>
    <submittedName>
        <fullName evidence="3">ROK family transcriptional regulator</fullName>
    </submittedName>
</protein>
<dbReference type="CDD" id="cd24076">
    <property type="entry name" value="ASKHA_ATPase_ROK_BsXylR-like"/>
    <property type="match status" value="1"/>
</dbReference>
<dbReference type="Gene3D" id="1.10.10.10">
    <property type="entry name" value="Winged helix-like DNA-binding domain superfamily/Winged helix DNA-binding domain"/>
    <property type="match status" value="1"/>
</dbReference>
<dbReference type="InterPro" id="IPR000835">
    <property type="entry name" value="HTH_MarR-typ"/>
</dbReference>
<dbReference type="InterPro" id="IPR000600">
    <property type="entry name" value="ROK"/>
</dbReference>
<dbReference type="SUPFAM" id="SSF46785">
    <property type="entry name" value="Winged helix' DNA-binding domain"/>
    <property type="match status" value="1"/>
</dbReference>
<dbReference type="InterPro" id="IPR036390">
    <property type="entry name" value="WH_DNA-bd_sf"/>
</dbReference>
<dbReference type="GO" id="GO:0003700">
    <property type="term" value="F:DNA-binding transcription factor activity"/>
    <property type="evidence" value="ECO:0007669"/>
    <property type="project" value="InterPro"/>
</dbReference>
<dbReference type="InterPro" id="IPR043129">
    <property type="entry name" value="ATPase_NBD"/>
</dbReference>
<dbReference type="AlphaFoldDB" id="A0AAP9J9F3"/>
<dbReference type="PANTHER" id="PTHR18964:SF149">
    <property type="entry name" value="BIFUNCTIONAL UDP-N-ACETYLGLUCOSAMINE 2-EPIMERASE_N-ACETYLMANNOSAMINE KINASE"/>
    <property type="match status" value="1"/>
</dbReference>
<dbReference type="RefSeq" id="WP_099086545.1">
    <property type="nucleotide sequence ID" value="NZ_CP042276.1"/>
</dbReference>
<dbReference type="InterPro" id="IPR012318">
    <property type="entry name" value="HTH_CRP"/>
</dbReference>
<keyword evidence="3" id="KW-0614">Plasmid</keyword>
<comment type="similarity">
    <text evidence="1">Belongs to the ROK (NagC/XylR) family.</text>
</comment>
<proteinExistence type="inferred from homology"/>
<name>A0AAP9J9F3_AGRTU</name>
<organism evidence="3 4">
    <name type="scientific">Agrobacterium tumefaciens</name>
    <dbReference type="NCBI Taxonomy" id="358"/>
    <lineage>
        <taxon>Bacteria</taxon>
        <taxon>Pseudomonadati</taxon>
        <taxon>Pseudomonadota</taxon>
        <taxon>Alphaproteobacteria</taxon>
        <taxon>Hyphomicrobiales</taxon>
        <taxon>Rhizobiaceae</taxon>
        <taxon>Rhizobium/Agrobacterium group</taxon>
        <taxon>Agrobacterium</taxon>
        <taxon>Agrobacterium tumefaciens complex</taxon>
    </lineage>
</organism>
<gene>
    <name evidence="3" type="ORF">CG010_025835</name>
</gene>
<reference evidence="3 4" key="1">
    <citation type="journal article" date="2017" name="Genome Announc.">
        <title>Draft Genome Sequence of Agrobacterium tumefaciens Biovar 1 Strain 186, Isolated from Walnut.</title>
        <authorList>
            <person name="Poret-Peterson A.T."/>
            <person name="Bhatnagar S."/>
            <person name="McClean A.E."/>
            <person name="Kluepfel D.A."/>
        </authorList>
    </citation>
    <scope>NUCLEOTIDE SEQUENCE [LARGE SCALE GENOMIC DNA]</scope>
    <source>
        <strain evidence="3 4">186</strain>
    </source>
</reference>
<dbReference type="Gene3D" id="3.30.420.40">
    <property type="match status" value="2"/>
</dbReference>